<evidence type="ECO:0000256" key="2">
    <source>
        <dbReference type="ARBA" id="ARBA00022771"/>
    </source>
</evidence>
<reference evidence="8 9" key="1">
    <citation type="submission" date="2024-04" db="EMBL/GenBank/DDBJ databases">
        <title>Genome assembly C_amara_ONT_v2.</title>
        <authorList>
            <person name="Yant L."/>
            <person name="Moore C."/>
            <person name="Slenker M."/>
        </authorList>
    </citation>
    <scope>NUCLEOTIDE SEQUENCE [LARGE SCALE GENOMIC DNA]</scope>
    <source>
        <tissue evidence="8">Leaf</tissue>
    </source>
</reference>
<dbReference type="InterPro" id="IPR050974">
    <property type="entry name" value="Plant_ZF_CCCH"/>
</dbReference>
<feature type="zinc finger region" description="C3H1-type" evidence="5">
    <location>
        <begin position="147"/>
        <end position="175"/>
    </location>
</feature>
<dbReference type="Gene3D" id="2.30.30.1190">
    <property type="match status" value="1"/>
</dbReference>
<dbReference type="GO" id="GO:0008270">
    <property type="term" value="F:zinc ion binding"/>
    <property type="evidence" value="ECO:0007669"/>
    <property type="project" value="UniProtKB-KW"/>
</dbReference>
<feature type="compositionally biased region" description="Basic and acidic residues" evidence="6">
    <location>
        <begin position="72"/>
        <end position="89"/>
    </location>
</feature>
<comment type="caution">
    <text evidence="8">The sequence shown here is derived from an EMBL/GenBank/DDBJ whole genome shotgun (WGS) entry which is preliminary data.</text>
</comment>
<dbReference type="EMBL" id="JBANAX010000547">
    <property type="protein sequence ID" value="KAL1203976.1"/>
    <property type="molecule type" value="Genomic_DNA"/>
</dbReference>
<dbReference type="InterPro" id="IPR000571">
    <property type="entry name" value="Znf_CCCH"/>
</dbReference>
<dbReference type="InterPro" id="IPR036855">
    <property type="entry name" value="Znf_CCCH_sf"/>
</dbReference>
<gene>
    <name evidence="8" type="ORF">V5N11_011819</name>
</gene>
<dbReference type="PANTHER" id="PTHR12506">
    <property type="entry name" value="PROTEIN PHOSPHATASE RELATED"/>
    <property type="match status" value="1"/>
</dbReference>
<feature type="compositionally biased region" description="Low complexity" evidence="6">
    <location>
        <begin position="242"/>
        <end position="255"/>
    </location>
</feature>
<feature type="zinc finger region" description="C3H1-type" evidence="5">
    <location>
        <begin position="336"/>
        <end position="364"/>
    </location>
</feature>
<evidence type="ECO:0000256" key="3">
    <source>
        <dbReference type="ARBA" id="ARBA00022833"/>
    </source>
</evidence>
<feature type="region of interest" description="Disordered" evidence="6">
    <location>
        <begin position="414"/>
        <end position="437"/>
    </location>
</feature>
<dbReference type="SMART" id="SM00356">
    <property type="entry name" value="ZnF_C3H1"/>
    <property type="match status" value="5"/>
</dbReference>
<evidence type="ECO:0000256" key="1">
    <source>
        <dbReference type="ARBA" id="ARBA00022723"/>
    </source>
</evidence>
<protein>
    <submittedName>
        <fullName evidence="8">Zinc finger CCCH domain-containing protein 67</fullName>
    </submittedName>
</protein>
<accession>A0ABD1ACY6</accession>
<feature type="domain" description="C3H1-type" evidence="7">
    <location>
        <begin position="147"/>
        <end position="175"/>
    </location>
</feature>
<name>A0ABD1ACY6_CARAN</name>
<feature type="region of interest" description="Disordered" evidence="6">
    <location>
        <begin position="1"/>
        <end position="89"/>
    </location>
</feature>
<feature type="compositionally biased region" description="Polar residues" evidence="6">
    <location>
        <begin position="414"/>
        <end position="428"/>
    </location>
</feature>
<feature type="zinc finger region" description="C3H1-type" evidence="5">
    <location>
        <begin position="100"/>
        <end position="128"/>
    </location>
</feature>
<dbReference type="PROSITE" id="PS50103">
    <property type="entry name" value="ZF_C3H1"/>
    <property type="match status" value="5"/>
</dbReference>
<dbReference type="Proteomes" id="UP001558713">
    <property type="component" value="Unassembled WGS sequence"/>
</dbReference>
<feature type="domain" description="C3H1-type" evidence="7">
    <location>
        <begin position="382"/>
        <end position="410"/>
    </location>
</feature>
<evidence type="ECO:0000313" key="9">
    <source>
        <dbReference type="Proteomes" id="UP001558713"/>
    </source>
</evidence>
<dbReference type="SUPFAM" id="SSF90229">
    <property type="entry name" value="CCCH zinc finger"/>
    <property type="match status" value="5"/>
</dbReference>
<dbReference type="Pfam" id="PF00642">
    <property type="entry name" value="zf-CCCH"/>
    <property type="match status" value="5"/>
</dbReference>
<keyword evidence="3 5" id="KW-0862">Zinc</keyword>
<organism evidence="8 9">
    <name type="scientific">Cardamine amara subsp. amara</name>
    <dbReference type="NCBI Taxonomy" id="228776"/>
    <lineage>
        <taxon>Eukaryota</taxon>
        <taxon>Viridiplantae</taxon>
        <taxon>Streptophyta</taxon>
        <taxon>Embryophyta</taxon>
        <taxon>Tracheophyta</taxon>
        <taxon>Spermatophyta</taxon>
        <taxon>Magnoliopsida</taxon>
        <taxon>eudicotyledons</taxon>
        <taxon>Gunneridae</taxon>
        <taxon>Pentapetalae</taxon>
        <taxon>rosids</taxon>
        <taxon>malvids</taxon>
        <taxon>Brassicales</taxon>
        <taxon>Brassicaceae</taxon>
        <taxon>Cardamineae</taxon>
        <taxon>Cardamine</taxon>
    </lineage>
</organism>
<keyword evidence="1 5" id="KW-0479">Metal-binding</keyword>
<dbReference type="GO" id="GO:0003677">
    <property type="term" value="F:DNA binding"/>
    <property type="evidence" value="ECO:0007669"/>
    <property type="project" value="UniProtKB-KW"/>
</dbReference>
<keyword evidence="4" id="KW-0238">DNA-binding</keyword>
<proteinExistence type="predicted"/>
<evidence type="ECO:0000259" key="7">
    <source>
        <dbReference type="PROSITE" id="PS50103"/>
    </source>
</evidence>
<evidence type="ECO:0000256" key="5">
    <source>
        <dbReference type="PROSITE-ProRule" id="PRU00723"/>
    </source>
</evidence>
<feature type="domain" description="C3H1-type" evidence="7">
    <location>
        <begin position="193"/>
        <end position="221"/>
    </location>
</feature>
<evidence type="ECO:0000256" key="4">
    <source>
        <dbReference type="ARBA" id="ARBA00023125"/>
    </source>
</evidence>
<feature type="zinc finger region" description="C3H1-type" evidence="5">
    <location>
        <begin position="382"/>
        <end position="410"/>
    </location>
</feature>
<dbReference type="Gene3D" id="4.10.1000.10">
    <property type="entry name" value="Zinc finger, CCCH-type"/>
    <property type="match status" value="3"/>
</dbReference>
<keyword evidence="9" id="KW-1185">Reference proteome</keyword>
<dbReference type="GO" id="GO:0003729">
    <property type="term" value="F:mRNA binding"/>
    <property type="evidence" value="ECO:0007669"/>
    <property type="project" value="UniProtKB-ARBA"/>
</dbReference>
<feature type="compositionally biased region" description="Basic and acidic residues" evidence="6">
    <location>
        <begin position="41"/>
        <end position="51"/>
    </location>
</feature>
<feature type="domain" description="C3H1-type" evidence="7">
    <location>
        <begin position="100"/>
        <end position="128"/>
    </location>
</feature>
<feature type="region of interest" description="Disordered" evidence="6">
    <location>
        <begin position="236"/>
        <end position="255"/>
    </location>
</feature>
<feature type="zinc finger region" description="C3H1-type" evidence="5">
    <location>
        <begin position="193"/>
        <end position="221"/>
    </location>
</feature>
<dbReference type="PANTHER" id="PTHR12506:SF20">
    <property type="entry name" value="ZINC FINGER CCCH DOMAIN-CONTAINING PROTEIN 67"/>
    <property type="match status" value="1"/>
</dbReference>
<keyword evidence="2 5" id="KW-0863">Zinc-finger</keyword>
<evidence type="ECO:0000313" key="8">
    <source>
        <dbReference type="EMBL" id="KAL1203976.1"/>
    </source>
</evidence>
<dbReference type="AlphaFoldDB" id="A0ABD1ACY6"/>
<feature type="domain" description="C3H1-type" evidence="7">
    <location>
        <begin position="336"/>
        <end position="364"/>
    </location>
</feature>
<evidence type="ECO:0000256" key="6">
    <source>
        <dbReference type="SAM" id="MobiDB-lite"/>
    </source>
</evidence>
<sequence length="437" mass="48862">MSKPEEISDPNLTSPDPKPPSRSSSDEVTTVADRAPSDLNHVSEELSDHLRNVGLDEAEKELSVPISVSEETDSRIHKEEEEGSERESTIEKRMMVYPVRPDAEDCSFYMRTGNCKYGSSCKFNHPVARKLQIGREKVREREEDVENPKLMECKYYFRTGGCKYGESCRFSHMKEQTSLASRPELNFLGLPIRTGEKECPFYMRNGSCKFGSDCKFNHPDPTAIGGVDSPLFRGNNGGSVGSFSPKAPSQASSASWSSLRHMNGAGTAPFIPAMFPPNRGVSPQASEWNGYQASSVYPPERSVVPPSTYPVNNSVAETSSFSQYQQQIPVEEFPERPDQPECTYYLKTGDCKFKYKCKYHHPKNRLPKQAPYSFNDKGLPLRPDQNMCSHYSRYGICKFGPACRFDHSIPPTFSPSSSQTIEASQLGANGNEDDGWN</sequence>